<comment type="caution">
    <text evidence="4">The sequence shown here is derived from an EMBL/GenBank/DDBJ whole genome shotgun (WGS) entry which is preliminary data.</text>
</comment>
<protein>
    <submittedName>
        <fullName evidence="4">FHA domain-containing protein</fullName>
    </submittedName>
</protein>
<name>A0ABT2HU80_9MICO</name>
<feature type="compositionally biased region" description="Low complexity" evidence="2">
    <location>
        <begin position="113"/>
        <end position="130"/>
    </location>
</feature>
<evidence type="ECO:0000256" key="2">
    <source>
        <dbReference type="SAM" id="MobiDB-lite"/>
    </source>
</evidence>
<dbReference type="Proteomes" id="UP001525379">
    <property type="component" value="Unassembled WGS sequence"/>
</dbReference>
<evidence type="ECO:0000313" key="4">
    <source>
        <dbReference type="EMBL" id="MCT2041874.1"/>
    </source>
</evidence>
<dbReference type="SUPFAM" id="SSF49879">
    <property type="entry name" value="SMAD/FHA domain"/>
    <property type="match status" value="1"/>
</dbReference>
<dbReference type="RefSeq" id="WP_206395063.1">
    <property type="nucleotide sequence ID" value="NZ_JAFDPW010000002.1"/>
</dbReference>
<dbReference type="Gene3D" id="2.60.200.20">
    <property type="match status" value="1"/>
</dbReference>
<evidence type="ECO:0000259" key="3">
    <source>
        <dbReference type="PROSITE" id="PS50006"/>
    </source>
</evidence>
<feature type="compositionally biased region" description="Low complexity" evidence="2">
    <location>
        <begin position="70"/>
        <end position="79"/>
    </location>
</feature>
<feature type="domain" description="FHA" evidence="3">
    <location>
        <begin position="206"/>
        <end position="259"/>
    </location>
</feature>
<keyword evidence="5" id="KW-1185">Reference proteome</keyword>
<dbReference type="InterPro" id="IPR008984">
    <property type="entry name" value="SMAD_FHA_dom_sf"/>
</dbReference>
<feature type="compositionally biased region" description="Pro residues" evidence="2">
    <location>
        <begin position="57"/>
        <end position="69"/>
    </location>
</feature>
<feature type="compositionally biased region" description="Basic and acidic residues" evidence="2">
    <location>
        <begin position="92"/>
        <end position="103"/>
    </location>
</feature>
<feature type="region of interest" description="Disordered" evidence="2">
    <location>
        <begin position="1"/>
        <end position="137"/>
    </location>
</feature>
<dbReference type="EMBL" id="JALXSQ010000002">
    <property type="protein sequence ID" value="MCT2041874.1"/>
    <property type="molecule type" value="Genomic_DNA"/>
</dbReference>
<gene>
    <name evidence="4" type="ORF">M3D15_00730</name>
</gene>
<dbReference type="Pfam" id="PF00498">
    <property type="entry name" value="FHA"/>
    <property type="match status" value="1"/>
</dbReference>
<dbReference type="PROSITE" id="PS50006">
    <property type="entry name" value="FHA_DOMAIN"/>
    <property type="match status" value="1"/>
</dbReference>
<sequence>MANAGFIEPPPGLFGPSTSTPRERSPQIAPLPAAAPDDAAPAGAHAAPAESASTPSFPEPPRNEPPAPAPQSATQQPVAAPAPPPMPTGHEAPAKPEPPRPRVDSASGYSSLPAQAAPAAPAAPRAEPIPNSSIPLSNHVADGTVPLRYDASNGGLPPFPRFADVELPHAPAMPVTRAAQPTPALQQAALVLALPDGERIPVTGAMVLGRNPAQEQFPGEIVRALQDPTRTMSKTHARVVAVDGVVKVDDLNSTNGVAVLPGGSLEQARAVDPGTPLAAQPGDIIQLGEYPIMVEATN</sequence>
<accession>A0ABT2HU80</accession>
<dbReference type="InterPro" id="IPR000253">
    <property type="entry name" value="FHA_dom"/>
</dbReference>
<organism evidence="4 5">
    <name type="scientific">Pseudoclavibacter albus</name>
    <dbReference type="NCBI Taxonomy" id="272241"/>
    <lineage>
        <taxon>Bacteria</taxon>
        <taxon>Bacillati</taxon>
        <taxon>Actinomycetota</taxon>
        <taxon>Actinomycetes</taxon>
        <taxon>Micrococcales</taxon>
        <taxon>Microbacteriaceae</taxon>
        <taxon>Pseudoclavibacter</taxon>
    </lineage>
</organism>
<proteinExistence type="predicted"/>
<evidence type="ECO:0000313" key="5">
    <source>
        <dbReference type="Proteomes" id="UP001525379"/>
    </source>
</evidence>
<feature type="compositionally biased region" description="Low complexity" evidence="2">
    <location>
        <begin position="26"/>
        <end position="56"/>
    </location>
</feature>
<evidence type="ECO:0000256" key="1">
    <source>
        <dbReference type="ARBA" id="ARBA00022553"/>
    </source>
</evidence>
<keyword evidence="1" id="KW-0597">Phosphoprotein</keyword>
<reference evidence="4 5" key="1">
    <citation type="submission" date="2022-04" db="EMBL/GenBank/DDBJ databases">
        <title>Human microbiome associated bacterial genomes.</title>
        <authorList>
            <person name="Sandstrom S."/>
            <person name="Salamzade R."/>
            <person name="Kalan L.R."/>
        </authorList>
    </citation>
    <scope>NUCLEOTIDE SEQUENCE [LARGE SCALE GENOMIC DNA]</scope>
    <source>
        <strain evidence="5">p3-SID1799</strain>
    </source>
</reference>